<dbReference type="UniPathway" id="UPA00973"/>
<dbReference type="HAMAP" id="MF_01631">
    <property type="entry name" value="GlmU"/>
    <property type="match status" value="1"/>
</dbReference>
<dbReference type="GO" id="GO:0071555">
    <property type="term" value="P:cell wall organization"/>
    <property type="evidence" value="ECO:0007669"/>
    <property type="project" value="UniProtKB-KW"/>
</dbReference>
<dbReference type="EC" id="2.3.1.157" evidence="17"/>
<dbReference type="GO" id="GO:0000902">
    <property type="term" value="P:cell morphogenesis"/>
    <property type="evidence" value="ECO:0007669"/>
    <property type="project" value="UniProtKB-UniRule"/>
</dbReference>
<comment type="pathway">
    <text evidence="17">Bacterial outer membrane biogenesis; LPS lipid A biosynthesis.</text>
</comment>
<feature type="binding site" evidence="17">
    <location>
        <begin position="386"/>
        <end position="387"/>
    </location>
    <ligand>
        <name>acetyl-CoA</name>
        <dbReference type="ChEBI" id="CHEBI:57288"/>
    </ligand>
</feature>
<feature type="binding site" evidence="17">
    <location>
        <position position="423"/>
    </location>
    <ligand>
        <name>acetyl-CoA</name>
        <dbReference type="ChEBI" id="CHEBI:57288"/>
    </ligand>
</feature>
<feature type="binding site" evidence="17">
    <location>
        <position position="333"/>
    </location>
    <ligand>
        <name>UDP-N-acetyl-alpha-D-glucosamine</name>
        <dbReference type="ChEBI" id="CHEBI:57705"/>
    </ligand>
</feature>
<keyword evidence="7 17" id="KW-0677">Repeat</keyword>
<comment type="catalytic activity">
    <reaction evidence="15 17">
        <text>N-acetyl-alpha-D-glucosamine 1-phosphate + UTP + H(+) = UDP-N-acetyl-alpha-D-glucosamine + diphosphate</text>
        <dbReference type="Rhea" id="RHEA:13509"/>
        <dbReference type="ChEBI" id="CHEBI:15378"/>
        <dbReference type="ChEBI" id="CHEBI:33019"/>
        <dbReference type="ChEBI" id="CHEBI:46398"/>
        <dbReference type="ChEBI" id="CHEBI:57705"/>
        <dbReference type="ChEBI" id="CHEBI:57776"/>
        <dbReference type="EC" id="2.7.7.23"/>
    </reaction>
</comment>
<dbReference type="CDD" id="cd02540">
    <property type="entry name" value="GT2_GlmU_N_bac"/>
    <property type="match status" value="1"/>
</dbReference>
<dbReference type="SUPFAM" id="SSF53448">
    <property type="entry name" value="Nucleotide-diphospho-sugar transferases"/>
    <property type="match status" value="1"/>
</dbReference>
<dbReference type="Gene3D" id="2.160.10.10">
    <property type="entry name" value="Hexapeptide repeat proteins"/>
    <property type="match status" value="1"/>
</dbReference>
<feature type="region of interest" description="Linker" evidence="17">
    <location>
        <begin position="231"/>
        <end position="251"/>
    </location>
</feature>
<evidence type="ECO:0000256" key="3">
    <source>
        <dbReference type="ARBA" id="ARBA00022490"/>
    </source>
</evidence>
<comment type="similarity">
    <text evidence="17">In the C-terminal section; belongs to the transferase hexapeptide repeat family.</text>
</comment>
<keyword evidence="12 17" id="KW-0012">Acyltransferase</keyword>
<feature type="binding site" evidence="17">
    <location>
        <position position="228"/>
    </location>
    <ligand>
        <name>Mg(2+)</name>
        <dbReference type="ChEBI" id="CHEBI:18420"/>
    </ligand>
</feature>
<dbReference type="EMBL" id="CP060724">
    <property type="protein sequence ID" value="QNN76064.1"/>
    <property type="molecule type" value="Genomic_DNA"/>
</dbReference>
<dbReference type="SUPFAM" id="SSF51161">
    <property type="entry name" value="Trimeric LpxA-like enzymes"/>
    <property type="match status" value="1"/>
</dbReference>
<dbReference type="Gene3D" id="3.90.550.10">
    <property type="entry name" value="Spore Coat Polysaccharide Biosynthesis Protein SpsA, Chain A"/>
    <property type="match status" value="1"/>
</dbReference>
<evidence type="ECO:0000256" key="15">
    <source>
        <dbReference type="ARBA" id="ARBA00048493"/>
    </source>
</evidence>
<gene>
    <name evidence="17 19" type="primary">glmU</name>
    <name evidence="19" type="ORF">H9L19_02585</name>
</gene>
<comment type="similarity">
    <text evidence="17">In the N-terminal section; belongs to the N-acetylglucosamine-1-phosphate uridyltransferase family.</text>
</comment>
<feature type="binding site" evidence="17">
    <location>
        <begin position="101"/>
        <end position="103"/>
    </location>
    <ligand>
        <name>UDP-N-acetyl-alpha-D-glucosamine</name>
        <dbReference type="ChEBI" id="CHEBI:57705"/>
    </ligand>
</feature>
<dbReference type="GO" id="GO:0019134">
    <property type="term" value="F:glucosamine-1-phosphate N-acetyltransferase activity"/>
    <property type="evidence" value="ECO:0007669"/>
    <property type="project" value="UniProtKB-UniRule"/>
</dbReference>
<dbReference type="InterPro" id="IPR011004">
    <property type="entry name" value="Trimer_LpxA-like_sf"/>
</dbReference>
<evidence type="ECO:0000256" key="17">
    <source>
        <dbReference type="HAMAP-Rule" id="MF_01631"/>
    </source>
</evidence>
<sequence length="464" mass="50002">MMARYSIIMAAGKGTRMKSDLPKVLHEVGGKPMVEMVLDMILAVGVDQIVTVVGHGAQQVKAQISDRSEVVKQTQQLGTGHAVLMTEPLLGTKSGVTLIASGDAPLFTQQTYTKLFEWHEQSGNAVTVLTAKAPNPFGYGRIIRDEKGHVLRIVEQKDATDVEAAVDEVNTGVYVFDNQLLFQALRLVTNENAQGEYYLPDTLSILREQGQTVGAYQMADFTESMGVNDRIALAEANRILRQRINQQHMRNGVTLIDPTTTYIDADVTIGPDTVIEGNVTLKGQTEVGSHVILTNGTRMIASQVADDVVIQSSTLDHAKVATGVTIGPYAHLRPGAILDARAHVGNFVEVKQAHLGADAKAGHLSYIGDATVGQAVNIGAGTIFVNYDGQNKYQTLVGDRAFIGSNTKLIAPVVLGDETITAAGSTITDDIPIHAMGIARSRQTNKIDFWKKTALFKKFSGPKQ</sequence>
<evidence type="ECO:0000256" key="6">
    <source>
        <dbReference type="ARBA" id="ARBA00022723"/>
    </source>
</evidence>
<keyword evidence="13 17" id="KW-0961">Cell wall biogenesis/degradation</keyword>
<feature type="domain" description="Nucleotidyl transferase" evidence="18">
    <location>
        <begin position="6"/>
        <end position="220"/>
    </location>
</feature>
<evidence type="ECO:0000256" key="16">
    <source>
        <dbReference type="ARBA" id="ARBA00049628"/>
    </source>
</evidence>
<dbReference type="GO" id="GO:0008360">
    <property type="term" value="P:regulation of cell shape"/>
    <property type="evidence" value="ECO:0007669"/>
    <property type="project" value="UniProtKB-KW"/>
</dbReference>
<keyword evidence="11 17" id="KW-0511">Multifunctional enzyme</keyword>
<evidence type="ECO:0000259" key="18">
    <source>
        <dbReference type="Pfam" id="PF00483"/>
    </source>
</evidence>
<feature type="binding site" evidence="17">
    <location>
        <position position="377"/>
    </location>
    <ligand>
        <name>UDP-N-acetyl-alpha-D-glucosamine</name>
        <dbReference type="ChEBI" id="CHEBI:57705"/>
    </ligand>
</feature>
<feature type="binding site" evidence="17">
    <location>
        <position position="23"/>
    </location>
    <ligand>
        <name>UDP-N-acetyl-alpha-D-glucosamine</name>
        <dbReference type="ChEBI" id="CHEBI:57705"/>
    </ligand>
</feature>
<evidence type="ECO:0000256" key="9">
    <source>
        <dbReference type="ARBA" id="ARBA00022960"/>
    </source>
</evidence>
<dbReference type="CDD" id="cd03353">
    <property type="entry name" value="LbH_GlmU_C"/>
    <property type="match status" value="1"/>
</dbReference>
<proteinExistence type="inferred from homology"/>
<comment type="subunit">
    <text evidence="17">Homotrimer.</text>
</comment>
<keyword evidence="3 17" id="KW-0963">Cytoplasm</keyword>
<evidence type="ECO:0000313" key="20">
    <source>
        <dbReference type="Proteomes" id="UP000515800"/>
    </source>
</evidence>
<name>A0A7G9T7I9_9LACO</name>
<evidence type="ECO:0000256" key="7">
    <source>
        <dbReference type="ARBA" id="ARBA00022737"/>
    </source>
</evidence>
<keyword evidence="9 17" id="KW-0133">Cell shape</keyword>
<dbReference type="NCBIfam" id="TIGR01173">
    <property type="entry name" value="glmU"/>
    <property type="match status" value="1"/>
</dbReference>
<dbReference type="AlphaFoldDB" id="A0A7G9T7I9"/>
<feature type="active site" description="Proton acceptor" evidence="17">
    <location>
        <position position="363"/>
    </location>
</feature>
<comment type="catalytic activity">
    <reaction evidence="14 17">
        <text>alpha-D-glucosamine 1-phosphate + acetyl-CoA = N-acetyl-alpha-D-glucosamine 1-phosphate + CoA + H(+)</text>
        <dbReference type="Rhea" id="RHEA:13725"/>
        <dbReference type="ChEBI" id="CHEBI:15378"/>
        <dbReference type="ChEBI" id="CHEBI:57287"/>
        <dbReference type="ChEBI" id="CHEBI:57288"/>
        <dbReference type="ChEBI" id="CHEBI:57776"/>
        <dbReference type="ChEBI" id="CHEBI:58516"/>
        <dbReference type="EC" id="2.3.1.157"/>
    </reaction>
</comment>
<feature type="region of interest" description="Pyrophosphorylase" evidence="17">
    <location>
        <begin position="1"/>
        <end position="230"/>
    </location>
</feature>
<dbReference type="InterPro" id="IPR005882">
    <property type="entry name" value="Bifunctional_GlmU"/>
</dbReference>
<evidence type="ECO:0000313" key="19">
    <source>
        <dbReference type="EMBL" id="QNN76064.1"/>
    </source>
</evidence>
<evidence type="ECO:0000256" key="5">
    <source>
        <dbReference type="ARBA" id="ARBA00022695"/>
    </source>
</evidence>
<comment type="cofactor">
    <cofactor evidence="17">
        <name>Mg(2+)</name>
        <dbReference type="ChEBI" id="CHEBI:18420"/>
    </cofactor>
    <text evidence="17">Binds 1 Mg(2+) ion per subunit.</text>
</comment>
<accession>A0A7G9T7I9</accession>
<dbReference type="GO" id="GO:0009245">
    <property type="term" value="P:lipid A biosynthetic process"/>
    <property type="evidence" value="ECO:0007669"/>
    <property type="project" value="UniProtKB-UniRule"/>
</dbReference>
<evidence type="ECO:0000256" key="12">
    <source>
        <dbReference type="ARBA" id="ARBA00023315"/>
    </source>
</evidence>
<keyword evidence="4 17" id="KW-0808">Transferase</keyword>
<feature type="binding site" evidence="17">
    <location>
        <position position="405"/>
    </location>
    <ligand>
        <name>acetyl-CoA</name>
        <dbReference type="ChEBI" id="CHEBI:57288"/>
    </ligand>
</feature>
<feature type="binding site" evidence="17">
    <location>
        <position position="351"/>
    </location>
    <ligand>
        <name>UDP-N-acetyl-alpha-D-glucosamine</name>
        <dbReference type="ChEBI" id="CHEBI:57705"/>
    </ligand>
</feature>
<dbReference type="Proteomes" id="UP000515800">
    <property type="component" value="Chromosome"/>
</dbReference>
<evidence type="ECO:0000256" key="14">
    <source>
        <dbReference type="ARBA" id="ARBA00048247"/>
    </source>
</evidence>
<organism evidence="19 20">
    <name type="scientific">Weissella diestrammenae</name>
    <dbReference type="NCBI Taxonomy" id="1162633"/>
    <lineage>
        <taxon>Bacteria</taxon>
        <taxon>Bacillati</taxon>
        <taxon>Bacillota</taxon>
        <taxon>Bacilli</taxon>
        <taxon>Lactobacillales</taxon>
        <taxon>Lactobacillaceae</taxon>
        <taxon>Weissella</taxon>
    </lineage>
</organism>
<dbReference type="KEGG" id="wdi:H9L19_02585"/>
<keyword evidence="20" id="KW-1185">Reference proteome</keyword>
<dbReference type="NCBIfam" id="NF010934">
    <property type="entry name" value="PRK14354.1"/>
    <property type="match status" value="1"/>
</dbReference>
<dbReference type="GO" id="GO:0000287">
    <property type="term" value="F:magnesium ion binding"/>
    <property type="evidence" value="ECO:0007669"/>
    <property type="project" value="UniProtKB-UniRule"/>
</dbReference>
<dbReference type="GO" id="GO:0003977">
    <property type="term" value="F:UDP-N-acetylglucosamine diphosphorylase activity"/>
    <property type="evidence" value="ECO:0007669"/>
    <property type="project" value="UniProtKB-UniRule"/>
</dbReference>
<feature type="binding site" evidence="17">
    <location>
        <position position="103"/>
    </location>
    <ligand>
        <name>Mg(2+)</name>
        <dbReference type="ChEBI" id="CHEBI:18420"/>
    </ligand>
</feature>
<dbReference type="InterPro" id="IPR038009">
    <property type="entry name" value="GlmU_C_LbH"/>
</dbReference>
<feature type="region of interest" description="N-acetyltransferase" evidence="17">
    <location>
        <begin position="252"/>
        <end position="464"/>
    </location>
</feature>
<keyword evidence="5 17" id="KW-0548">Nucleotidyltransferase</keyword>
<dbReference type="InterPro" id="IPR029044">
    <property type="entry name" value="Nucleotide-diphossugar_trans"/>
</dbReference>
<evidence type="ECO:0000256" key="10">
    <source>
        <dbReference type="ARBA" id="ARBA00022984"/>
    </source>
</evidence>
<dbReference type="EC" id="2.7.7.23" evidence="17"/>
<dbReference type="GO" id="GO:0009252">
    <property type="term" value="P:peptidoglycan biosynthetic process"/>
    <property type="evidence" value="ECO:0007669"/>
    <property type="project" value="UniProtKB-UniRule"/>
</dbReference>
<keyword evidence="8 17" id="KW-0460">Magnesium</keyword>
<dbReference type="UniPathway" id="UPA00113">
    <property type="reaction ID" value="UER00532"/>
</dbReference>
<dbReference type="GO" id="GO:0006048">
    <property type="term" value="P:UDP-N-acetylglucosamine biosynthetic process"/>
    <property type="evidence" value="ECO:0007669"/>
    <property type="project" value="UniProtKB-UniPathway"/>
</dbReference>
<feature type="binding site" evidence="17">
    <location>
        <position position="155"/>
    </location>
    <ligand>
        <name>UDP-N-acetyl-alpha-D-glucosamine</name>
        <dbReference type="ChEBI" id="CHEBI:57705"/>
    </ligand>
</feature>
<feature type="binding site" evidence="17">
    <location>
        <position position="380"/>
    </location>
    <ligand>
        <name>acetyl-CoA</name>
        <dbReference type="ChEBI" id="CHEBI:57288"/>
    </ligand>
</feature>
<reference evidence="19 20" key="1">
    <citation type="submission" date="2020-08" db="EMBL/GenBank/DDBJ databases">
        <title>Genome sequence of Weissella diestrammenae KACC 16890T.</title>
        <authorList>
            <person name="Hyun D.-W."/>
            <person name="Bae J.-W."/>
        </authorList>
    </citation>
    <scope>NUCLEOTIDE SEQUENCE [LARGE SCALE GENOMIC DNA]</scope>
    <source>
        <strain evidence="19 20">KACC 16890</strain>
    </source>
</reference>
<protein>
    <recommendedName>
        <fullName evidence="17">Bifunctional protein GlmU</fullName>
    </recommendedName>
    <domain>
        <recommendedName>
            <fullName evidence="17">UDP-N-acetylglucosamine pyrophosphorylase</fullName>
            <ecNumber evidence="17">2.7.7.23</ecNumber>
        </recommendedName>
        <alternativeName>
            <fullName evidence="17">N-acetylglucosamine-1-phosphate uridyltransferase</fullName>
        </alternativeName>
    </domain>
    <domain>
        <recommendedName>
            <fullName evidence="17">Glucosamine-1-phosphate N-acetyltransferase</fullName>
            <ecNumber evidence="17">2.3.1.157</ecNumber>
        </recommendedName>
    </domain>
</protein>
<dbReference type="InterPro" id="IPR050065">
    <property type="entry name" value="GlmU-like"/>
</dbReference>
<keyword evidence="10 17" id="KW-0573">Peptidoglycan synthesis</keyword>
<comment type="function">
    <text evidence="16 17">Catalyzes the last two sequential reactions in the de novo biosynthetic pathway for UDP-N-acetylglucosamine (UDP-GlcNAc). The C-terminal domain catalyzes the transfer of acetyl group from acetyl coenzyme A to glucosamine-1-phosphate (GlcN-1-P) to produce N-acetylglucosamine-1-phosphate (GlcNAc-1-P), which is converted into UDP-GlcNAc by the transfer of uridine 5-monophosphate (from uridine 5-triphosphate), a reaction catalyzed by the N-terminal domain.</text>
</comment>
<dbReference type="GO" id="GO:0016020">
    <property type="term" value="C:membrane"/>
    <property type="evidence" value="ECO:0007669"/>
    <property type="project" value="GOC"/>
</dbReference>
<keyword evidence="6 17" id="KW-0479">Metal-binding</keyword>
<evidence type="ECO:0000256" key="1">
    <source>
        <dbReference type="ARBA" id="ARBA00005166"/>
    </source>
</evidence>
<feature type="binding site" evidence="17">
    <location>
        <position position="440"/>
    </location>
    <ligand>
        <name>acetyl-CoA</name>
        <dbReference type="ChEBI" id="CHEBI:57288"/>
    </ligand>
</feature>
<evidence type="ECO:0000256" key="2">
    <source>
        <dbReference type="ARBA" id="ARBA00005208"/>
    </source>
</evidence>
<feature type="binding site" evidence="17">
    <location>
        <position position="73"/>
    </location>
    <ligand>
        <name>UDP-N-acetyl-alpha-D-glucosamine</name>
        <dbReference type="ChEBI" id="CHEBI:57705"/>
    </ligand>
</feature>
<dbReference type="Pfam" id="PF00483">
    <property type="entry name" value="NTP_transferase"/>
    <property type="match status" value="1"/>
</dbReference>
<comment type="subcellular location">
    <subcellularLocation>
        <location evidence="17">Cytoplasm</location>
    </subcellularLocation>
</comment>
<evidence type="ECO:0000256" key="11">
    <source>
        <dbReference type="ARBA" id="ARBA00023268"/>
    </source>
</evidence>
<dbReference type="PANTHER" id="PTHR43584">
    <property type="entry name" value="NUCLEOTIDYL TRANSFERASE"/>
    <property type="match status" value="1"/>
</dbReference>
<dbReference type="PANTHER" id="PTHR43584:SF3">
    <property type="entry name" value="BIFUNCTIONAL PROTEIN GLMU"/>
    <property type="match status" value="1"/>
</dbReference>
<feature type="binding site" evidence="17">
    <location>
        <position position="170"/>
    </location>
    <ligand>
        <name>UDP-N-acetyl-alpha-D-glucosamine</name>
        <dbReference type="ChEBI" id="CHEBI:57705"/>
    </ligand>
</feature>
<comment type="pathway">
    <text evidence="2 17">Nucleotide-sugar biosynthesis; UDP-N-acetyl-alpha-D-glucosamine biosynthesis; UDP-N-acetyl-alpha-D-glucosamine from N-acetyl-alpha-D-glucosamine 1-phosphate: step 1/1.</text>
</comment>
<feature type="binding site" evidence="17">
    <location>
        <begin position="78"/>
        <end position="79"/>
    </location>
    <ligand>
        <name>UDP-N-acetyl-alpha-D-glucosamine</name>
        <dbReference type="ChEBI" id="CHEBI:57705"/>
    </ligand>
</feature>
<evidence type="ECO:0000256" key="4">
    <source>
        <dbReference type="ARBA" id="ARBA00022679"/>
    </source>
</evidence>
<feature type="binding site" evidence="17">
    <location>
        <position position="140"/>
    </location>
    <ligand>
        <name>UDP-N-acetyl-alpha-D-glucosamine</name>
        <dbReference type="ChEBI" id="CHEBI:57705"/>
    </ligand>
</feature>
<comment type="caution">
    <text evidence="17">Lacks conserved residue(s) required for the propagation of feature annotation.</text>
</comment>
<comment type="pathway">
    <text evidence="1 17">Nucleotide-sugar biosynthesis; UDP-N-acetyl-alpha-D-glucosamine biosynthesis; N-acetyl-alpha-D-glucosamine 1-phosphate from alpha-D-glucosamine 6-phosphate (route II): step 2/2.</text>
</comment>
<feature type="binding site" evidence="17">
    <location>
        <position position="366"/>
    </location>
    <ligand>
        <name>UDP-N-acetyl-alpha-D-glucosamine</name>
        <dbReference type="ChEBI" id="CHEBI:57705"/>
    </ligand>
</feature>
<evidence type="ECO:0000256" key="8">
    <source>
        <dbReference type="ARBA" id="ARBA00022842"/>
    </source>
</evidence>
<evidence type="ECO:0000256" key="13">
    <source>
        <dbReference type="ARBA" id="ARBA00023316"/>
    </source>
</evidence>
<dbReference type="InterPro" id="IPR005835">
    <property type="entry name" value="NTP_transferase_dom"/>
</dbReference>
<dbReference type="GO" id="GO:0005737">
    <property type="term" value="C:cytoplasm"/>
    <property type="evidence" value="ECO:0007669"/>
    <property type="project" value="UniProtKB-SubCell"/>
</dbReference>
<feature type="binding site" evidence="17">
    <location>
        <position position="228"/>
    </location>
    <ligand>
        <name>UDP-N-acetyl-alpha-D-glucosamine</name>
        <dbReference type="ChEBI" id="CHEBI:57705"/>
    </ligand>
</feature>